<evidence type="ECO:0000313" key="1">
    <source>
        <dbReference type="EMBL" id="XCG96849.1"/>
    </source>
</evidence>
<proteinExistence type="predicted"/>
<gene>
    <name evidence="1" type="ORF">vBKpn2P2_1</name>
</gene>
<organism evidence="1">
    <name type="scientific">Klebsiella phage vB_Kpn2-P2</name>
    <dbReference type="NCBI Taxonomy" id="3230849"/>
    <lineage>
        <taxon>Viruses</taxon>
    </lineage>
</organism>
<dbReference type="EMBL" id="PP848851">
    <property type="protein sequence ID" value="XCG96849.1"/>
    <property type="molecule type" value="Genomic_DNA"/>
</dbReference>
<sequence length="188" mass="21200">MGNGAMGNTLLPWTQSIEYETDLSPDEMRLRDAVVKEYLFDHDWVKACKRLGMNSAMADEYARRFRDDSYVQKRIKDFELIEAEKPEANKKAEFDQKKQRIIMQLEEQATYHGPGASHAARVAALKQLAVIYGFEAPKQVKAEVGVSSGVMLVPMTADMSSWEKSAAEAQIKLQEDTMNGLDIDPTVH</sequence>
<reference evidence="1" key="1">
    <citation type="submission" date="2024-05" db="EMBL/GenBank/DDBJ databases">
        <authorList>
            <person name="Ferriol-Gonzalez C."/>
            <person name="Concha-Eloko R."/>
            <person name="Bernabeu-Gimeno M."/>
            <person name="Fernandez-Cuenca F."/>
            <person name="Canada-Garcia J.E."/>
            <person name="Garcia-Cobos S."/>
            <person name="Sanjuan R."/>
            <person name="Domingo-Calap P."/>
        </authorList>
    </citation>
    <scope>NUCLEOTIDE SEQUENCE</scope>
</reference>
<name>A0AAU8EEV1_9VIRU</name>
<accession>A0AAU8EEV1</accession>
<protein>
    <submittedName>
        <fullName evidence="1">Terminase small subunit</fullName>
    </submittedName>
</protein>